<dbReference type="InterPro" id="IPR041564">
    <property type="entry name" value="Sld7_N"/>
</dbReference>
<dbReference type="RefSeq" id="XP_066827096.1">
    <property type="nucleotide sequence ID" value="XM_066971483.1"/>
</dbReference>
<accession>A0ABP0ZCN0</accession>
<comment type="similarity">
    <text evidence="3">Belongs to the SLD7 family.</text>
</comment>
<evidence type="ECO:0000256" key="9">
    <source>
        <dbReference type="ARBA" id="ARBA00023306"/>
    </source>
</evidence>
<dbReference type="InterPro" id="IPR041260">
    <property type="entry name" value="Sld7_C"/>
</dbReference>
<evidence type="ECO:0000256" key="7">
    <source>
        <dbReference type="ARBA" id="ARBA00023212"/>
    </source>
</evidence>
<feature type="domain" description="Sld7 N-terminal" evidence="12">
    <location>
        <begin position="17"/>
        <end position="121"/>
    </location>
</feature>
<evidence type="ECO:0000256" key="1">
    <source>
        <dbReference type="ARBA" id="ARBA00004123"/>
    </source>
</evidence>
<evidence type="ECO:0000256" key="8">
    <source>
        <dbReference type="ARBA" id="ARBA00023242"/>
    </source>
</evidence>
<reference evidence="13 14" key="1">
    <citation type="submission" date="2024-03" db="EMBL/GenBank/DDBJ databases">
        <authorList>
            <person name="Brejova B."/>
        </authorList>
    </citation>
    <scope>NUCLEOTIDE SEQUENCE [LARGE SCALE GENOMIC DNA]</scope>
    <source>
        <strain evidence="13 14">CBS 14171</strain>
    </source>
</reference>
<feature type="domain" description="Sld7 C-terminal" evidence="11">
    <location>
        <begin position="189"/>
        <end position="272"/>
    </location>
</feature>
<dbReference type="GeneID" id="92205354"/>
<protein>
    <recommendedName>
        <fullName evidence="4">Mitochondrial morphogenesis protein SLD7</fullName>
    </recommendedName>
</protein>
<keyword evidence="7" id="KW-0206">Cytoskeleton</keyword>
<dbReference type="Proteomes" id="UP001497383">
    <property type="component" value="Chromosome 1"/>
</dbReference>
<evidence type="ECO:0000259" key="12">
    <source>
        <dbReference type="Pfam" id="PF18636"/>
    </source>
</evidence>
<dbReference type="Pfam" id="PF18596">
    <property type="entry name" value="Sld7_C"/>
    <property type="match status" value="1"/>
</dbReference>
<evidence type="ECO:0000313" key="13">
    <source>
        <dbReference type="EMBL" id="CAK9435431.1"/>
    </source>
</evidence>
<evidence type="ECO:0000256" key="3">
    <source>
        <dbReference type="ARBA" id="ARBA00009044"/>
    </source>
</evidence>
<organism evidence="13 14">
    <name type="scientific">Lodderomyces beijingensis</name>
    <dbReference type="NCBI Taxonomy" id="1775926"/>
    <lineage>
        <taxon>Eukaryota</taxon>
        <taxon>Fungi</taxon>
        <taxon>Dikarya</taxon>
        <taxon>Ascomycota</taxon>
        <taxon>Saccharomycotina</taxon>
        <taxon>Pichiomycetes</taxon>
        <taxon>Debaryomycetaceae</taxon>
        <taxon>Candida/Lodderomyces clade</taxon>
        <taxon>Lodderomyces</taxon>
    </lineage>
</organism>
<sequence>MNHHFSAQVEDGGKVYDDVQFWSGVAEKVTPFAKKLTFIAYVFYSRIPIYLISSPLFTVYTGESATEGYFESKLVGRRESDSGQRLGLLTKIYSEGEEDDDDGVYVVFYHDKDVRSFVLDFSLLEPFEKLTAGTSTTSNAFVVYTETAPSQTPSKIFDKVLQKKKLQEPAPSTADGEKQSVSRPLSTPDQINRAVNKIILSGLRLRGLTLNQAASVNAKLKIKEIYQMTFKATLFSLRKYSTNIGKNGELERREIRITDLQETVEGLLHLFVDVE</sequence>
<evidence type="ECO:0000256" key="2">
    <source>
        <dbReference type="ARBA" id="ARBA00004647"/>
    </source>
</evidence>
<keyword evidence="9" id="KW-0131">Cell cycle</keyword>
<keyword evidence="8" id="KW-0539">Nucleus</keyword>
<keyword evidence="6" id="KW-0235">DNA replication</keyword>
<evidence type="ECO:0000256" key="5">
    <source>
        <dbReference type="ARBA" id="ARBA00022490"/>
    </source>
</evidence>
<evidence type="ECO:0000256" key="6">
    <source>
        <dbReference type="ARBA" id="ARBA00022705"/>
    </source>
</evidence>
<name>A0ABP0ZCN0_9ASCO</name>
<dbReference type="EMBL" id="OZ022405">
    <property type="protein sequence ID" value="CAK9435431.1"/>
    <property type="molecule type" value="Genomic_DNA"/>
</dbReference>
<evidence type="ECO:0000256" key="4">
    <source>
        <dbReference type="ARBA" id="ARBA00017231"/>
    </source>
</evidence>
<evidence type="ECO:0000259" key="11">
    <source>
        <dbReference type="Pfam" id="PF18596"/>
    </source>
</evidence>
<evidence type="ECO:0000313" key="14">
    <source>
        <dbReference type="Proteomes" id="UP001497383"/>
    </source>
</evidence>
<keyword evidence="5" id="KW-0963">Cytoplasm</keyword>
<keyword evidence="14" id="KW-1185">Reference proteome</keyword>
<comment type="subcellular location">
    <subcellularLocation>
        <location evidence="2">Cytoplasm</location>
        <location evidence="2">Cytoskeleton</location>
        <location evidence="2">Spindle pole</location>
    </subcellularLocation>
    <subcellularLocation>
        <location evidence="1">Nucleus</location>
    </subcellularLocation>
</comment>
<gene>
    <name evidence="13" type="ORF">LODBEIA_P01580</name>
</gene>
<proteinExistence type="inferred from homology"/>
<evidence type="ECO:0000256" key="10">
    <source>
        <dbReference type="SAM" id="MobiDB-lite"/>
    </source>
</evidence>
<dbReference type="Pfam" id="PF18636">
    <property type="entry name" value="Sld7_N"/>
    <property type="match status" value="1"/>
</dbReference>
<feature type="region of interest" description="Disordered" evidence="10">
    <location>
        <begin position="167"/>
        <end position="187"/>
    </location>
</feature>